<dbReference type="SUPFAM" id="SSF51445">
    <property type="entry name" value="(Trans)glycosidases"/>
    <property type="match status" value="1"/>
</dbReference>
<dbReference type="EMBL" id="BDGU01000078">
    <property type="protein sequence ID" value="GAW01895.1"/>
    <property type="molecule type" value="Genomic_DNA"/>
</dbReference>
<dbReference type="PANTHER" id="PTHR34154">
    <property type="entry name" value="ALKALI-SENSITIVE LINKAGE PROTEIN 1"/>
    <property type="match status" value="1"/>
</dbReference>
<feature type="region of interest" description="Disordered" evidence="1">
    <location>
        <begin position="39"/>
        <end position="73"/>
    </location>
</feature>
<gene>
    <name evidence="3" type="ORF">LENED_003517</name>
</gene>
<dbReference type="PANTHER" id="PTHR34154:SF3">
    <property type="entry name" value="ALKALI-SENSITIVE LINKAGE PROTEIN 1"/>
    <property type="match status" value="1"/>
</dbReference>
<evidence type="ECO:0000259" key="2">
    <source>
        <dbReference type="Pfam" id="PF11790"/>
    </source>
</evidence>
<protein>
    <submittedName>
        <fullName evidence="3">Glycoside hydrolase family 128 protein</fullName>
    </submittedName>
</protein>
<dbReference type="Gene3D" id="3.20.20.80">
    <property type="entry name" value="Glycosidases"/>
    <property type="match status" value="1"/>
</dbReference>
<dbReference type="Gene3D" id="1.20.1290.10">
    <property type="entry name" value="AhpD-like"/>
    <property type="match status" value="1"/>
</dbReference>
<feature type="compositionally biased region" description="Low complexity" evidence="1">
    <location>
        <begin position="39"/>
        <end position="71"/>
    </location>
</feature>
<keyword evidence="3" id="KW-0378">Hydrolase</keyword>
<sequence>MSETVFGVTTRLQSVNEVSMANVANVDSSSTDYTPAPITTSTWSDSSSSTWSSTSSSAPAATSSASSSSSGSGKGCLAWPNGDQSYLGDYKTDKTSLIYTWGETAPSNAASLGFTFAPQLWGYSNENAFASTVVAGYAKYALFLNEPNEVGQSNIDATTAAGLWKQYMEPLKALGYQVGSAATSSNPNGMTWTQDFFTACNGGCNPDFVAVHWYDISADGFMAYVEQWHTAFNLPIWVTEFAYQDFNGNDQGDLATIQSFMGEVTAWMDQQDYVQYYCWFGAMLDMQNVNPLNTLMNPDGSPSDLDAKSRKAETGWLVLAACTLLTANRPPCFGHLYRYVTRPEFNASFRNVSLEAAVNRAAIIRETALKSTIFVGVPRVILSLAALHDTLDEDVKASLRKKTTQRLATPENIEATVTRGKALWDSIYAPHADKLHGKLGAYHPDFIAFIIQAYVQKTKIKEISAAH</sequence>
<dbReference type="Pfam" id="PF11790">
    <property type="entry name" value="Glyco_hydro_cc"/>
    <property type="match status" value="1"/>
</dbReference>
<dbReference type="GO" id="GO:0071966">
    <property type="term" value="P:fungal-type cell wall polysaccharide metabolic process"/>
    <property type="evidence" value="ECO:0007669"/>
    <property type="project" value="TreeGrafter"/>
</dbReference>
<dbReference type="STRING" id="5353.A0A1Q3E3S5"/>
<reference evidence="3 4" key="1">
    <citation type="submission" date="2016-08" db="EMBL/GenBank/DDBJ databases">
        <authorList>
            <consortium name="Lentinula edodes genome sequencing consortium"/>
            <person name="Sakamoto Y."/>
            <person name="Nakade K."/>
            <person name="Sato S."/>
            <person name="Yoshida Y."/>
            <person name="Miyazaki K."/>
            <person name="Natsume S."/>
            <person name="Konno N."/>
        </authorList>
    </citation>
    <scope>NUCLEOTIDE SEQUENCE [LARGE SCALE GENOMIC DNA]</scope>
    <source>
        <strain evidence="3 4">NBRC 111202</strain>
    </source>
</reference>
<keyword evidence="4" id="KW-1185">Reference proteome</keyword>
<evidence type="ECO:0000256" key="1">
    <source>
        <dbReference type="SAM" id="MobiDB-lite"/>
    </source>
</evidence>
<dbReference type="InterPro" id="IPR017853">
    <property type="entry name" value="GH"/>
</dbReference>
<dbReference type="GO" id="GO:0016787">
    <property type="term" value="F:hydrolase activity"/>
    <property type="evidence" value="ECO:0007669"/>
    <property type="project" value="UniProtKB-KW"/>
</dbReference>
<dbReference type="InterPro" id="IPR029032">
    <property type="entry name" value="AhpD-like"/>
</dbReference>
<evidence type="ECO:0000313" key="4">
    <source>
        <dbReference type="Proteomes" id="UP000188533"/>
    </source>
</evidence>
<dbReference type="GO" id="GO:0009277">
    <property type="term" value="C:fungal-type cell wall"/>
    <property type="evidence" value="ECO:0007669"/>
    <property type="project" value="TreeGrafter"/>
</dbReference>
<proteinExistence type="predicted"/>
<comment type="caution">
    <text evidence="3">The sequence shown here is derived from an EMBL/GenBank/DDBJ whole genome shotgun (WGS) entry which is preliminary data.</text>
</comment>
<feature type="domain" description="Asl1-like glycosyl hydrolase catalytic" evidence="2">
    <location>
        <begin position="77"/>
        <end position="305"/>
    </location>
</feature>
<reference evidence="3 4" key="2">
    <citation type="submission" date="2017-02" db="EMBL/GenBank/DDBJ databases">
        <title>A genome survey and senescence transcriptome analysis in Lentinula edodes.</title>
        <authorList>
            <person name="Sakamoto Y."/>
            <person name="Nakade K."/>
            <person name="Sato S."/>
            <person name="Yoshida Y."/>
            <person name="Miyazaki K."/>
            <person name="Natsume S."/>
            <person name="Konno N."/>
        </authorList>
    </citation>
    <scope>NUCLEOTIDE SEQUENCE [LARGE SCALE GENOMIC DNA]</scope>
    <source>
        <strain evidence="3 4">NBRC 111202</strain>
    </source>
</reference>
<dbReference type="Proteomes" id="UP000188533">
    <property type="component" value="Unassembled WGS sequence"/>
</dbReference>
<dbReference type="InterPro" id="IPR024655">
    <property type="entry name" value="Asl1_glyco_hydro_catalytic"/>
</dbReference>
<organism evidence="3 4">
    <name type="scientific">Lentinula edodes</name>
    <name type="common">Shiitake mushroom</name>
    <name type="synonym">Lentinus edodes</name>
    <dbReference type="NCBI Taxonomy" id="5353"/>
    <lineage>
        <taxon>Eukaryota</taxon>
        <taxon>Fungi</taxon>
        <taxon>Dikarya</taxon>
        <taxon>Basidiomycota</taxon>
        <taxon>Agaricomycotina</taxon>
        <taxon>Agaricomycetes</taxon>
        <taxon>Agaricomycetidae</taxon>
        <taxon>Agaricales</taxon>
        <taxon>Marasmiineae</taxon>
        <taxon>Omphalotaceae</taxon>
        <taxon>Lentinula</taxon>
    </lineage>
</organism>
<dbReference type="AlphaFoldDB" id="A0A1Q3E3S5"/>
<evidence type="ECO:0000313" key="3">
    <source>
        <dbReference type="EMBL" id="GAW01895.1"/>
    </source>
</evidence>
<name>A0A1Q3E3S5_LENED</name>
<accession>A0A1Q3E3S5</accession>
<dbReference type="InterPro" id="IPR053183">
    <property type="entry name" value="ASL1"/>
</dbReference>